<name>A0A6M1RSP4_9BACT</name>
<feature type="region of interest" description="Disordered" evidence="1">
    <location>
        <begin position="383"/>
        <end position="442"/>
    </location>
</feature>
<dbReference type="InterPro" id="IPR013785">
    <property type="entry name" value="Aldolase_TIM"/>
</dbReference>
<dbReference type="EMBL" id="JAAKYA010000014">
    <property type="protein sequence ID" value="NGO38361.1"/>
    <property type="molecule type" value="Genomic_DNA"/>
</dbReference>
<evidence type="ECO:0000313" key="3">
    <source>
        <dbReference type="Proteomes" id="UP000477311"/>
    </source>
</evidence>
<protein>
    <recommendedName>
        <fullName evidence="4">Aldolase</fullName>
    </recommendedName>
</protein>
<proteinExistence type="predicted"/>
<gene>
    <name evidence="2" type="ORF">G4L39_02980</name>
</gene>
<evidence type="ECO:0000313" key="2">
    <source>
        <dbReference type="EMBL" id="NGO38361.1"/>
    </source>
</evidence>
<dbReference type="AlphaFoldDB" id="A0A6M1RSP4"/>
<sequence length="457" mass="50838">MNSKAPADRSGQGPVKSLDRKLVEIRADPSVRTFILADAKDADMAYGVRAPGPRYWLSAQGARPARFSPEVWTREEFGYRNLPEFLDIIREIVRQGVVDIMLMSPYVNDLLTIQEGLFRNSPVTPAARANDTTDIWAVRHGCYTAEPSRPFRTASIDQIQCGRVECDRGGTDPGFPGANLGLYSLTFLNDPDRDREMLLAYKAFREEAERKGFRHFLEVFDPNVPTGLSPEKLGEFINDQILRTLAGVPEAGRPLFLKIVYHGPRALEELVQYDPRMIVGILGGSAGTTYDAFLLLHEAQRHGARVALYGRKINHAEHQLAFIEMLRLITEGRIGPEEAVRAYHGVLEALRIRPRRTLEEDLQLTDPVLRADRTGRRRAMWEVHDPDPAGTGVKRGESLGGEKTAAATGPGASGDSPVAATAPATARGSKPVDFDCMTPEQRRDYHLERLRRRYGGG</sequence>
<accession>A0A6M1RSP4</accession>
<evidence type="ECO:0000256" key="1">
    <source>
        <dbReference type="SAM" id="MobiDB-lite"/>
    </source>
</evidence>
<keyword evidence="3" id="KW-1185">Reference proteome</keyword>
<dbReference type="Gene3D" id="3.20.20.70">
    <property type="entry name" value="Aldolase class I"/>
    <property type="match status" value="1"/>
</dbReference>
<organism evidence="2 3">
    <name type="scientific">Limisphaera ngatamarikiensis</name>
    <dbReference type="NCBI Taxonomy" id="1324935"/>
    <lineage>
        <taxon>Bacteria</taxon>
        <taxon>Pseudomonadati</taxon>
        <taxon>Verrucomicrobiota</taxon>
        <taxon>Verrucomicrobiia</taxon>
        <taxon>Limisphaerales</taxon>
        <taxon>Limisphaeraceae</taxon>
        <taxon>Limisphaera</taxon>
    </lineage>
</organism>
<evidence type="ECO:0008006" key="4">
    <source>
        <dbReference type="Google" id="ProtNLM"/>
    </source>
</evidence>
<reference evidence="2 3" key="1">
    <citation type="submission" date="2020-02" db="EMBL/GenBank/DDBJ databases">
        <title>Draft genome sequence of Limisphaera ngatamarikiensis NGM72.4T, a thermophilic Verrucomicrobia grouped in subdivision 3.</title>
        <authorList>
            <person name="Carere C.R."/>
            <person name="Steen J."/>
            <person name="Hugenholtz P."/>
            <person name="Stott M.B."/>
        </authorList>
    </citation>
    <scope>NUCLEOTIDE SEQUENCE [LARGE SCALE GENOMIC DNA]</scope>
    <source>
        <strain evidence="2 3">NGM72.4</strain>
    </source>
</reference>
<dbReference type="Proteomes" id="UP000477311">
    <property type="component" value="Unassembled WGS sequence"/>
</dbReference>
<comment type="caution">
    <text evidence="2">The sequence shown here is derived from an EMBL/GenBank/DDBJ whole genome shotgun (WGS) entry which is preliminary data.</text>
</comment>